<dbReference type="EMBL" id="DUZY01000002">
    <property type="protein sequence ID" value="DAD26380.1"/>
    <property type="molecule type" value="Genomic_DNA"/>
</dbReference>
<sequence>MTKLLVLNLRNGYTFWLSISSPYKKRKEAQKKVEEMKNEWGNKQGIY</sequence>
<accession>A0A822Y192</accession>
<reference evidence="1 2" key="1">
    <citation type="journal article" date="2020" name="Mol. Biol. Evol.">
        <title>Distinct Expression and Methylation Patterns for Genes with Different Fates following a Single Whole-Genome Duplication in Flowering Plants.</title>
        <authorList>
            <person name="Shi T."/>
            <person name="Rahmani R.S."/>
            <person name="Gugger P.F."/>
            <person name="Wang M."/>
            <person name="Li H."/>
            <person name="Zhang Y."/>
            <person name="Li Z."/>
            <person name="Wang Q."/>
            <person name="Van de Peer Y."/>
            <person name="Marchal K."/>
            <person name="Chen J."/>
        </authorList>
    </citation>
    <scope>NUCLEOTIDE SEQUENCE [LARGE SCALE GENOMIC DNA]</scope>
    <source>
        <tissue evidence="1">Leaf</tissue>
    </source>
</reference>
<gene>
    <name evidence="1" type="ORF">HUJ06_027848</name>
</gene>
<proteinExistence type="predicted"/>
<comment type="caution">
    <text evidence="1">The sequence shown here is derived from an EMBL/GenBank/DDBJ whole genome shotgun (WGS) entry which is preliminary data.</text>
</comment>
<protein>
    <submittedName>
        <fullName evidence="1">Uncharacterized protein</fullName>
    </submittedName>
</protein>
<dbReference type="AlphaFoldDB" id="A0A822Y192"/>
<organism evidence="1 2">
    <name type="scientific">Nelumbo nucifera</name>
    <name type="common">Sacred lotus</name>
    <dbReference type="NCBI Taxonomy" id="4432"/>
    <lineage>
        <taxon>Eukaryota</taxon>
        <taxon>Viridiplantae</taxon>
        <taxon>Streptophyta</taxon>
        <taxon>Embryophyta</taxon>
        <taxon>Tracheophyta</taxon>
        <taxon>Spermatophyta</taxon>
        <taxon>Magnoliopsida</taxon>
        <taxon>Proteales</taxon>
        <taxon>Nelumbonaceae</taxon>
        <taxon>Nelumbo</taxon>
    </lineage>
</organism>
<dbReference type="Proteomes" id="UP000607653">
    <property type="component" value="Unassembled WGS sequence"/>
</dbReference>
<keyword evidence="2" id="KW-1185">Reference proteome</keyword>
<name>A0A822Y192_NELNU</name>
<evidence type="ECO:0000313" key="1">
    <source>
        <dbReference type="EMBL" id="DAD26380.1"/>
    </source>
</evidence>
<evidence type="ECO:0000313" key="2">
    <source>
        <dbReference type="Proteomes" id="UP000607653"/>
    </source>
</evidence>